<comment type="caution">
    <text evidence="2">The sequence shown here is derived from an EMBL/GenBank/DDBJ whole genome shotgun (WGS) entry which is preliminary data.</text>
</comment>
<dbReference type="SUPFAM" id="SSF53850">
    <property type="entry name" value="Periplasmic binding protein-like II"/>
    <property type="match status" value="1"/>
</dbReference>
<dbReference type="Gene3D" id="3.40.190.10">
    <property type="entry name" value="Periplasmic binding protein-like II"/>
    <property type="match status" value="1"/>
</dbReference>
<dbReference type="Proteomes" id="UP001595900">
    <property type="component" value="Unassembled WGS sequence"/>
</dbReference>
<dbReference type="PANTHER" id="PTHR43649">
    <property type="entry name" value="ARABINOSE-BINDING PROTEIN-RELATED"/>
    <property type="match status" value="1"/>
</dbReference>
<keyword evidence="3" id="KW-1185">Reference proteome</keyword>
<reference evidence="3" key="1">
    <citation type="journal article" date="2019" name="Int. J. Syst. Evol. Microbiol.">
        <title>The Global Catalogue of Microorganisms (GCM) 10K type strain sequencing project: providing services to taxonomists for standard genome sequencing and annotation.</title>
        <authorList>
            <consortium name="The Broad Institute Genomics Platform"/>
            <consortium name="The Broad Institute Genome Sequencing Center for Infectious Disease"/>
            <person name="Wu L."/>
            <person name="Ma J."/>
        </authorList>
    </citation>
    <scope>NUCLEOTIDE SEQUENCE [LARGE SCALE GENOMIC DNA]</scope>
    <source>
        <strain evidence="3">CGMCC 1.10363</strain>
    </source>
</reference>
<feature type="signal peptide" evidence="1">
    <location>
        <begin position="1"/>
        <end position="25"/>
    </location>
</feature>
<dbReference type="PANTHER" id="PTHR43649:SF12">
    <property type="entry name" value="DIACETYLCHITOBIOSE BINDING PROTEIN DASA"/>
    <property type="match status" value="1"/>
</dbReference>
<proteinExistence type="predicted"/>
<evidence type="ECO:0000313" key="3">
    <source>
        <dbReference type="Proteomes" id="UP001595900"/>
    </source>
</evidence>
<protein>
    <submittedName>
        <fullName evidence="2">ABC transporter substrate-binding protein</fullName>
    </submittedName>
</protein>
<dbReference type="RefSeq" id="WP_390231290.1">
    <property type="nucleotide sequence ID" value="NZ_JBHSCN010000006.1"/>
</dbReference>
<accession>A0ABV8Q978</accession>
<dbReference type="EMBL" id="JBHSCN010000006">
    <property type="protein sequence ID" value="MFC4244931.1"/>
    <property type="molecule type" value="Genomic_DNA"/>
</dbReference>
<dbReference type="InterPro" id="IPR050490">
    <property type="entry name" value="Bact_solute-bd_prot1"/>
</dbReference>
<dbReference type="InterPro" id="IPR006059">
    <property type="entry name" value="SBP"/>
</dbReference>
<organism evidence="2 3">
    <name type="scientific">Gryllotalpicola reticulitermitis</name>
    <dbReference type="NCBI Taxonomy" id="1184153"/>
    <lineage>
        <taxon>Bacteria</taxon>
        <taxon>Bacillati</taxon>
        <taxon>Actinomycetota</taxon>
        <taxon>Actinomycetes</taxon>
        <taxon>Micrococcales</taxon>
        <taxon>Microbacteriaceae</taxon>
        <taxon>Gryllotalpicola</taxon>
    </lineage>
</organism>
<name>A0ABV8Q978_9MICO</name>
<evidence type="ECO:0000256" key="1">
    <source>
        <dbReference type="SAM" id="SignalP"/>
    </source>
</evidence>
<dbReference type="PROSITE" id="PS51257">
    <property type="entry name" value="PROKAR_LIPOPROTEIN"/>
    <property type="match status" value="1"/>
</dbReference>
<sequence>MRKHKALIALTIGAAVALVVSGCSSGGSTATKQDPKAPLTIWVDAARQPQAEAYAKAHPSEKITVDVIDATQGVNTQKISLAEKAGSGVPDVVFIGAPDEAANLAANPINYALPLNKVVPKNILDGFPTGVLSRCTFSGQIYCLGNDLGQTVLWYNKPLFQQWGYQVPTTFAQFEQLGVKLAKEHPGYNLGTINGRYGVDAFFGSSGCPVLDTTGVSSVKINTADPKCTRVGDVIGPLLANGTLSTLDLFDKTYDDQIAQGKVVAMVGASWTGDFAFKPMTTNSGTSFNAAGKYTAAPMPTWAGETTNWSGAVGGGIWLVSRTSKNQKAAVDFAIAMTTDPSIAKTQTTYPAYAPSAKIWLAEEKSNTWYASDPTAVLQAAASKINPAEGYTRYETQLLDSFNATVIKNGATNMSGALTSWGQQAAAAAKSAGYTVTK</sequence>
<dbReference type="Pfam" id="PF01547">
    <property type="entry name" value="SBP_bac_1"/>
    <property type="match status" value="1"/>
</dbReference>
<keyword evidence="1" id="KW-0732">Signal</keyword>
<evidence type="ECO:0000313" key="2">
    <source>
        <dbReference type="EMBL" id="MFC4244931.1"/>
    </source>
</evidence>
<feature type="chain" id="PRO_5045573704" evidence="1">
    <location>
        <begin position="26"/>
        <end position="438"/>
    </location>
</feature>
<gene>
    <name evidence="2" type="ORF">ACFOYW_16270</name>
</gene>